<proteinExistence type="predicted"/>
<name>A0A7S1UTB5_9STRA</name>
<feature type="domain" description="WW" evidence="3">
    <location>
        <begin position="423"/>
        <end position="451"/>
    </location>
</feature>
<feature type="compositionally biased region" description="Polar residues" evidence="1">
    <location>
        <begin position="340"/>
        <end position="364"/>
    </location>
</feature>
<accession>A0A7S1UTB5</accession>
<dbReference type="PROSITE" id="PS50020">
    <property type="entry name" value="WW_DOMAIN_2"/>
    <property type="match status" value="1"/>
</dbReference>
<feature type="compositionally biased region" description="Low complexity" evidence="1">
    <location>
        <begin position="315"/>
        <end position="334"/>
    </location>
</feature>
<dbReference type="PROSITE" id="PS01159">
    <property type="entry name" value="WW_DOMAIN_1"/>
    <property type="match status" value="1"/>
</dbReference>
<organism evidence="4">
    <name type="scientific">Grammatophora oceanica</name>
    <dbReference type="NCBI Taxonomy" id="210454"/>
    <lineage>
        <taxon>Eukaryota</taxon>
        <taxon>Sar</taxon>
        <taxon>Stramenopiles</taxon>
        <taxon>Ochrophyta</taxon>
        <taxon>Bacillariophyta</taxon>
        <taxon>Fragilariophyceae</taxon>
        <taxon>Fragilariophycidae</taxon>
        <taxon>Rhabdonematales</taxon>
        <taxon>Grammatophoraceae</taxon>
        <taxon>Grammatophora</taxon>
    </lineage>
</organism>
<feature type="compositionally biased region" description="Basic residues" evidence="1">
    <location>
        <begin position="477"/>
        <end position="487"/>
    </location>
</feature>
<keyword evidence="2" id="KW-1133">Transmembrane helix</keyword>
<protein>
    <recommendedName>
        <fullName evidence="3">WW domain-containing protein</fullName>
    </recommendedName>
</protein>
<feature type="compositionally biased region" description="Polar residues" evidence="1">
    <location>
        <begin position="387"/>
        <end position="409"/>
    </location>
</feature>
<feature type="compositionally biased region" description="Basic and acidic residues" evidence="1">
    <location>
        <begin position="602"/>
        <end position="701"/>
    </location>
</feature>
<dbReference type="EMBL" id="HBGK01013221">
    <property type="protein sequence ID" value="CAD9277950.1"/>
    <property type="molecule type" value="Transcribed_RNA"/>
</dbReference>
<feature type="transmembrane region" description="Helical" evidence="2">
    <location>
        <begin position="526"/>
        <end position="546"/>
    </location>
</feature>
<sequence>MEQLRQRGLARALNKHFTTVTKEIAKERAAADAAIKDLDQRRAKTRDFQPGQYEQTPWDTIRQELKQKKSEVRKKEKETLLLYQRYVNKFGDSGFVALPDMAKGYSGYLPSAQQSFRRNIPKGRTPVSSMATKIDQQLEENMKKGGDRLPSVEHFGWSETKQSATFKADKISRTTELRLLEARGVDAVAKSPASPSKSKRTTSATTTGSGGPMAPSLVETPISEKMAVVPGDAAADAQHPKTHISTTNNTEEDAPSIETAPTVTEPQGDFSDEDDRSVVSGLTSVNSQTIAAEADARLLEFLKSETEEIRKMMEAAASSSANSTAPDASSTTDLTDSRSVHTSGSTTAGDVRTSYSSEVGTQSVRAAEKAEDMVRKMQQMLTDFEQESQSVISGTSTSYTGNDEASSSAYPREFKTNHPNEKWMIYYDEQYKKEYYHEVHSGLTQWDKPKVRKKSSLYGSGADKADDFVPLADYASTKRKGKSRRSMQRGAMISHEDVRPEQKTTGVSRRDLYRRKKMKQRRRRRIIAAATLFVTLLTVGFVSYRYRTNPNFRNSVKSSFRPVTSTMDMAVGSTNSVIRSVVHATLPESTHSMLPEAWTGLQERRNAEEAKKRAEEEKRRLEEEQRRALEEEKKRLADEERRRKAKAAAEARAKKAKEAADLKARRAKEAAQLKAKKEREAAELKAQKEREAAEAKARKDQEAADLLAKKERLEAEERALRERLAAEERSRLEREAELLRIQQETELKLRQLETLRTSEIQAAAHAERLRRPFFCNIPLFYVVNGRCRRLSRENPLFDLEALSNALMQ</sequence>
<dbReference type="AlphaFoldDB" id="A0A7S1UTB5"/>
<keyword evidence="2" id="KW-0812">Transmembrane</keyword>
<evidence type="ECO:0000259" key="3">
    <source>
        <dbReference type="PROSITE" id="PS50020"/>
    </source>
</evidence>
<feature type="region of interest" description="Disordered" evidence="1">
    <location>
        <begin position="385"/>
        <end position="413"/>
    </location>
</feature>
<reference evidence="4" key="1">
    <citation type="submission" date="2021-01" db="EMBL/GenBank/DDBJ databases">
        <authorList>
            <person name="Corre E."/>
            <person name="Pelletier E."/>
            <person name="Niang G."/>
            <person name="Scheremetjew M."/>
            <person name="Finn R."/>
            <person name="Kale V."/>
            <person name="Holt S."/>
            <person name="Cochrane G."/>
            <person name="Meng A."/>
            <person name="Brown T."/>
            <person name="Cohen L."/>
        </authorList>
    </citation>
    <scope>NUCLEOTIDE SEQUENCE</scope>
    <source>
        <strain evidence="4">CCMP 410</strain>
    </source>
</reference>
<feature type="region of interest" description="Disordered" evidence="1">
    <location>
        <begin position="477"/>
        <end position="508"/>
    </location>
</feature>
<evidence type="ECO:0000256" key="1">
    <source>
        <dbReference type="SAM" id="MobiDB-lite"/>
    </source>
</evidence>
<feature type="region of interest" description="Disordered" evidence="1">
    <location>
        <begin position="314"/>
        <end position="370"/>
    </location>
</feature>
<keyword evidence="2" id="KW-0472">Membrane</keyword>
<feature type="region of interest" description="Disordered" evidence="1">
    <location>
        <begin position="186"/>
        <end position="276"/>
    </location>
</feature>
<dbReference type="InterPro" id="IPR001202">
    <property type="entry name" value="WW_dom"/>
</dbReference>
<feature type="region of interest" description="Disordered" evidence="1">
    <location>
        <begin position="594"/>
        <end position="701"/>
    </location>
</feature>
<evidence type="ECO:0000256" key="2">
    <source>
        <dbReference type="SAM" id="Phobius"/>
    </source>
</evidence>
<feature type="compositionally biased region" description="Low complexity" evidence="1">
    <location>
        <begin position="189"/>
        <end position="207"/>
    </location>
</feature>
<evidence type="ECO:0000313" key="4">
    <source>
        <dbReference type="EMBL" id="CAD9277950.1"/>
    </source>
</evidence>
<gene>
    <name evidence="4" type="ORF">GOCE00092_LOCUS6859</name>
</gene>